<feature type="chain" id="PRO_5038634701" evidence="1">
    <location>
        <begin position="26"/>
        <end position="108"/>
    </location>
</feature>
<gene>
    <name evidence="2" type="ORF">EV643_105325</name>
</gene>
<feature type="signal peptide" evidence="1">
    <location>
        <begin position="1"/>
        <end position="25"/>
    </location>
</feature>
<evidence type="ECO:0000256" key="1">
    <source>
        <dbReference type="SAM" id="SignalP"/>
    </source>
</evidence>
<dbReference type="RefSeq" id="WP_133800350.1">
    <property type="nucleotide sequence ID" value="NZ_SNWQ01000005.1"/>
</dbReference>
<keyword evidence="1" id="KW-0732">Signal</keyword>
<sequence length="108" mass="10721">MRIITRAILTTAAVLGLGLAAPVMASADTPANDFAVNYSGCLGPLRSAIASGALDGATLPDGAALPGGFGGSFNPGGHLGTVAEMEFLMSHGFTEEQLAAFCASLATH</sequence>
<name>A0A4R6KGZ3_9ACTN</name>
<keyword evidence="3" id="KW-1185">Reference proteome</keyword>
<dbReference type="AlphaFoldDB" id="A0A4R6KGZ3"/>
<evidence type="ECO:0000313" key="3">
    <source>
        <dbReference type="Proteomes" id="UP000295388"/>
    </source>
</evidence>
<evidence type="ECO:0000313" key="2">
    <source>
        <dbReference type="EMBL" id="TDO50094.1"/>
    </source>
</evidence>
<proteinExistence type="predicted"/>
<comment type="caution">
    <text evidence="2">The sequence shown here is derived from an EMBL/GenBank/DDBJ whole genome shotgun (WGS) entry which is preliminary data.</text>
</comment>
<protein>
    <submittedName>
        <fullName evidence="2">Uncharacterized protein</fullName>
    </submittedName>
</protein>
<accession>A0A4R6KGZ3</accession>
<reference evidence="2 3" key="1">
    <citation type="submission" date="2019-03" db="EMBL/GenBank/DDBJ databases">
        <title>Genomic Encyclopedia of Type Strains, Phase III (KMG-III): the genomes of soil and plant-associated and newly described type strains.</title>
        <authorList>
            <person name="Whitman W."/>
        </authorList>
    </citation>
    <scope>NUCLEOTIDE SEQUENCE [LARGE SCALE GENOMIC DNA]</scope>
    <source>
        <strain evidence="2 3">VKM Ac-2527</strain>
    </source>
</reference>
<organism evidence="2 3">
    <name type="scientific">Kribbella caucasensis</name>
    <dbReference type="NCBI Taxonomy" id="2512215"/>
    <lineage>
        <taxon>Bacteria</taxon>
        <taxon>Bacillati</taxon>
        <taxon>Actinomycetota</taxon>
        <taxon>Actinomycetes</taxon>
        <taxon>Propionibacteriales</taxon>
        <taxon>Kribbellaceae</taxon>
        <taxon>Kribbella</taxon>
    </lineage>
</organism>
<dbReference type="Proteomes" id="UP000295388">
    <property type="component" value="Unassembled WGS sequence"/>
</dbReference>
<dbReference type="EMBL" id="SNWQ01000005">
    <property type="protein sequence ID" value="TDO50094.1"/>
    <property type="molecule type" value="Genomic_DNA"/>
</dbReference>